<feature type="compositionally biased region" description="Polar residues" evidence="1">
    <location>
        <begin position="1"/>
        <end position="15"/>
    </location>
</feature>
<sequence>MNPDNNQEPNIQTSDNEPKEVSKEVSFDDKQQEKVNQLVSQTKAKEKDESDQIVKELQDKVNSIPDLIKSAITKHDAEANMTDKEKADAETADLKKKLEELQAENQHRNLINSATKIAESMKLPLSFAELFVGSTDDETKQNLESVKTEFDNAVQESVENRLKGKSTPQTATGNATVTLDKDLKDMSLEELTKVYMENPDLIKKDYLNK</sequence>
<comment type="caution">
    <text evidence="2">The sequence shown here is derived from an EMBL/GenBank/DDBJ whole genome shotgun (WGS) entry which is preliminary data.</text>
</comment>
<protein>
    <recommendedName>
        <fullName evidence="4">DUF4355 domain-containing protein</fullName>
    </recommendedName>
</protein>
<dbReference type="OrthoDB" id="2281748at2"/>
<proteinExistence type="predicted"/>
<evidence type="ECO:0000256" key="1">
    <source>
        <dbReference type="SAM" id="MobiDB-lite"/>
    </source>
</evidence>
<dbReference type="Proteomes" id="UP000051248">
    <property type="component" value="Unassembled WGS sequence"/>
</dbReference>
<feature type="compositionally biased region" description="Basic and acidic residues" evidence="1">
    <location>
        <begin position="16"/>
        <end position="33"/>
    </location>
</feature>
<dbReference type="InterPro" id="IPR025580">
    <property type="entry name" value="Gp46"/>
</dbReference>
<organism evidence="2 3">
    <name type="scientific">Companilactobacillus nodensis DSM 19682 = JCM 14932 = NBRC 107160</name>
    <dbReference type="NCBI Taxonomy" id="1423775"/>
    <lineage>
        <taxon>Bacteria</taxon>
        <taxon>Bacillati</taxon>
        <taxon>Bacillota</taxon>
        <taxon>Bacilli</taxon>
        <taxon>Lactobacillales</taxon>
        <taxon>Lactobacillaceae</taxon>
        <taxon>Companilactobacillus</taxon>
    </lineage>
</organism>
<dbReference type="EMBL" id="AZDZ01000003">
    <property type="protein sequence ID" value="KRK80364.1"/>
    <property type="molecule type" value="Genomic_DNA"/>
</dbReference>
<dbReference type="STRING" id="1423775.FD03_GL001783"/>
<feature type="region of interest" description="Disordered" evidence="1">
    <location>
        <begin position="1"/>
        <end position="52"/>
    </location>
</feature>
<evidence type="ECO:0000313" key="2">
    <source>
        <dbReference type="EMBL" id="KRK80364.1"/>
    </source>
</evidence>
<gene>
    <name evidence="2" type="ORF">FD03_GL001783</name>
</gene>
<feature type="compositionally biased region" description="Basic and acidic residues" evidence="1">
    <location>
        <begin position="43"/>
        <end position="52"/>
    </location>
</feature>
<dbReference type="Pfam" id="PF14265">
    <property type="entry name" value="DUF4355"/>
    <property type="match status" value="1"/>
</dbReference>
<name>A0A0R1KA71_9LACO</name>
<evidence type="ECO:0000313" key="3">
    <source>
        <dbReference type="Proteomes" id="UP000051248"/>
    </source>
</evidence>
<dbReference type="RefSeq" id="WP_025025095.1">
    <property type="nucleotide sequence ID" value="NZ_AZDZ01000003.1"/>
</dbReference>
<dbReference type="eggNOG" id="ENOG5033EEI">
    <property type="taxonomic scope" value="Bacteria"/>
</dbReference>
<evidence type="ECO:0008006" key="4">
    <source>
        <dbReference type="Google" id="ProtNLM"/>
    </source>
</evidence>
<accession>A0A0R1KA71</accession>
<dbReference type="AlphaFoldDB" id="A0A0R1KA71"/>
<reference evidence="2 3" key="1">
    <citation type="journal article" date="2015" name="Genome Announc.">
        <title>Expanding the biotechnology potential of lactobacilli through comparative genomics of 213 strains and associated genera.</title>
        <authorList>
            <person name="Sun Z."/>
            <person name="Harris H.M."/>
            <person name="McCann A."/>
            <person name="Guo C."/>
            <person name="Argimon S."/>
            <person name="Zhang W."/>
            <person name="Yang X."/>
            <person name="Jeffery I.B."/>
            <person name="Cooney J.C."/>
            <person name="Kagawa T.F."/>
            <person name="Liu W."/>
            <person name="Song Y."/>
            <person name="Salvetti E."/>
            <person name="Wrobel A."/>
            <person name="Rasinkangas P."/>
            <person name="Parkhill J."/>
            <person name="Rea M.C."/>
            <person name="O'Sullivan O."/>
            <person name="Ritari J."/>
            <person name="Douillard F.P."/>
            <person name="Paul Ross R."/>
            <person name="Yang R."/>
            <person name="Briner A.E."/>
            <person name="Felis G.E."/>
            <person name="de Vos W.M."/>
            <person name="Barrangou R."/>
            <person name="Klaenhammer T.R."/>
            <person name="Caufield P.W."/>
            <person name="Cui Y."/>
            <person name="Zhang H."/>
            <person name="O'Toole P.W."/>
        </authorList>
    </citation>
    <scope>NUCLEOTIDE SEQUENCE [LARGE SCALE GENOMIC DNA]</scope>
    <source>
        <strain evidence="2 3">DSM 19682</strain>
    </source>
</reference>
<dbReference type="PATRIC" id="fig|1423775.4.peg.1819"/>
<keyword evidence="3" id="KW-1185">Reference proteome</keyword>